<feature type="compositionally biased region" description="Basic and acidic residues" evidence="1">
    <location>
        <begin position="1"/>
        <end position="15"/>
    </location>
</feature>
<feature type="region of interest" description="Disordered" evidence="1">
    <location>
        <begin position="1"/>
        <end position="20"/>
    </location>
</feature>
<proteinExistence type="predicted"/>
<dbReference type="EMBL" id="JAACXV010014032">
    <property type="protein sequence ID" value="KAF7270973.1"/>
    <property type="molecule type" value="Genomic_DNA"/>
</dbReference>
<evidence type="ECO:0000313" key="2">
    <source>
        <dbReference type="EMBL" id="KAF7270973.1"/>
    </source>
</evidence>
<organism evidence="2 3">
    <name type="scientific">Rhynchophorus ferrugineus</name>
    <name type="common">Red palm weevil</name>
    <name type="synonym">Curculio ferrugineus</name>
    <dbReference type="NCBI Taxonomy" id="354439"/>
    <lineage>
        <taxon>Eukaryota</taxon>
        <taxon>Metazoa</taxon>
        <taxon>Ecdysozoa</taxon>
        <taxon>Arthropoda</taxon>
        <taxon>Hexapoda</taxon>
        <taxon>Insecta</taxon>
        <taxon>Pterygota</taxon>
        <taxon>Neoptera</taxon>
        <taxon>Endopterygota</taxon>
        <taxon>Coleoptera</taxon>
        <taxon>Polyphaga</taxon>
        <taxon>Cucujiformia</taxon>
        <taxon>Curculionidae</taxon>
        <taxon>Dryophthorinae</taxon>
        <taxon>Rhynchophorus</taxon>
    </lineage>
</organism>
<dbReference type="Proteomes" id="UP000625711">
    <property type="component" value="Unassembled WGS sequence"/>
</dbReference>
<accession>A0A834M5B1</accession>
<reference evidence="2" key="1">
    <citation type="submission" date="2020-08" db="EMBL/GenBank/DDBJ databases">
        <title>Genome sequencing and assembly of the red palm weevil Rhynchophorus ferrugineus.</title>
        <authorList>
            <person name="Dias G.B."/>
            <person name="Bergman C.M."/>
            <person name="Manee M."/>
        </authorList>
    </citation>
    <scope>NUCLEOTIDE SEQUENCE</scope>
    <source>
        <strain evidence="2">AA-2017</strain>
        <tissue evidence="2">Whole larva</tissue>
    </source>
</reference>
<feature type="region of interest" description="Disordered" evidence="1">
    <location>
        <begin position="38"/>
        <end position="58"/>
    </location>
</feature>
<evidence type="ECO:0000256" key="1">
    <source>
        <dbReference type="SAM" id="MobiDB-lite"/>
    </source>
</evidence>
<comment type="caution">
    <text evidence="2">The sequence shown here is derived from an EMBL/GenBank/DDBJ whole genome shotgun (WGS) entry which is preliminary data.</text>
</comment>
<protein>
    <submittedName>
        <fullName evidence="2">Uncharacterized protein</fullName>
    </submittedName>
</protein>
<dbReference type="AlphaFoldDB" id="A0A834M5B1"/>
<evidence type="ECO:0000313" key="3">
    <source>
        <dbReference type="Proteomes" id="UP000625711"/>
    </source>
</evidence>
<keyword evidence="3" id="KW-1185">Reference proteome</keyword>
<name>A0A834M5B1_RHYFE</name>
<gene>
    <name evidence="2" type="ORF">GWI33_016105</name>
</gene>
<sequence>MDIKPMEEEMGERARGSVSGGSILDLLDSVVRLNKNRQSLRTDRLGEKTPSSNKSPQVIEHFRDGVLKHHPSSQIPAEVDLTPVSLPGSVRSPDPIIHPKTIWKRPPDLAKEWILLKYNAVSTSQWERFADRQPIFPYIEFPDIDMRFLYHCQVAGIELDATGAEEELSLLLSCVDLDHGNAGRKKNKNGFTRQCMVKGLEIAL</sequence>